<dbReference type="EMBL" id="VSSQ01002069">
    <property type="protein sequence ID" value="MPM13111.1"/>
    <property type="molecule type" value="Genomic_DNA"/>
</dbReference>
<feature type="compositionally biased region" description="Basic and acidic residues" evidence="1">
    <location>
        <begin position="381"/>
        <end position="398"/>
    </location>
</feature>
<reference evidence="2" key="1">
    <citation type="submission" date="2019-08" db="EMBL/GenBank/DDBJ databases">
        <authorList>
            <person name="Kucharzyk K."/>
            <person name="Murdoch R.W."/>
            <person name="Higgins S."/>
            <person name="Loffler F."/>
        </authorList>
    </citation>
    <scope>NUCLEOTIDE SEQUENCE</scope>
</reference>
<name>A0A644XBG6_9ZZZZ</name>
<feature type="compositionally biased region" description="Basic and acidic residues" evidence="1">
    <location>
        <begin position="405"/>
        <end position="418"/>
    </location>
</feature>
<evidence type="ECO:0000313" key="2">
    <source>
        <dbReference type="EMBL" id="MPM13111.1"/>
    </source>
</evidence>
<dbReference type="Pfam" id="PF04860">
    <property type="entry name" value="Phage_portal"/>
    <property type="match status" value="1"/>
</dbReference>
<protein>
    <recommendedName>
        <fullName evidence="3">Phage portal protein</fullName>
    </recommendedName>
</protein>
<evidence type="ECO:0008006" key="3">
    <source>
        <dbReference type="Google" id="ProtNLM"/>
    </source>
</evidence>
<dbReference type="InterPro" id="IPR006944">
    <property type="entry name" value="Phage/GTA_portal"/>
</dbReference>
<gene>
    <name evidence="2" type="ORF">SDC9_59466</name>
</gene>
<organism evidence="2">
    <name type="scientific">bioreactor metagenome</name>
    <dbReference type="NCBI Taxonomy" id="1076179"/>
    <lineage>
        <taxon>unclassified sequences</taxon>
        <taxon>metagenomes</taxon>
        <taxon>ecological metagenomes</taxon>
    </lineage>
</organism>
<comment type="caution">
    <text evidence="2">The sequence shown here is derived from an EMBL/GenBank/DDBJ whole genome shotgun (WGS) entry which is preliminary data.</text>
</comment>
<dbReference type="AlphaFoldDB" id="A0A644XBG6"/>
<evidence type="ECO:0000256" key="1">
    <source>
        <dbReference type="SAM" id="MobiDB-lite"/>
    </source>
</evidence>
<proteinExistence type="predicted"/>
<feature type="region of interest" description="Disordered" evidence="1">
    <location>
        <begin position="369"/>
        <end position="432"/>
    </location>
</feature>
<sequence>MNPIKAKELRHSWNVFSLEEDYRRRAPTGPSLYTNPVRPRFSRGNEKTIVTSVYNRISIDASSISIRHVQMDEEFRFKSYKDSSLDNCLNVEANIDQTSRSFIQDVIISMLDEGCVVVVPTHTTYDITKTEAYDIDAMRTAKVVDWYPKHVKVLVYNEETGQKQELTLPKSEVAIIENPLYAVMNEYNSTMQRLIRKLSLMDSADEELSSGNLDLIVQLPYAVKTDSKKALAEERRRNIEEQLNGAKYGVAYIDGTEHVTQLNRPIENNLMKQVEYLTNLLYSQLGLTQSILDGTADESTMTNYYNRTIEPILGAISDEFHRKFLTKTARTQKQAIRFFRDPFKLMPVSEIANIADKFSRNEIMSSNEFRGKIGMTPSSDPKADELRNKNISQPKEEQQNQNDEQNIKEDVVVDKSQNDKVINNKPEKSENK</sequence>
<accession>A0A644XBG6</accession>